<gene>
    <name evidence="2" type="ORF">FMM08_22080</name>
</gene>
<keyword evidence="1" id="KW-1133">Transmembrane helix</keyword>
<protein>
    <submittedName>
        <fullName evidence="2">Phage holin family protein</fullName>
    </submittedName>
</protein>
<evidence type="ECO:0000256" key="1">
    <source>
        <dbReference type="SAM" id="Phobius"/>
    </source>
</evidence>
<keyword evidence="1" id="KW-0472">Membrane</keyword>
<organism evidence="2 3">
    <name type="scientific">Quadrisphaera setariae</name>
    <dbReference type="NCBI Taxonomy" id="2593304"/>
    <lineage>
        <taxon>Bacteria</taxon>
        <taxon>Bacillati</taxon>
        <taxon>Actinomycetota</taxon>
        <taxon>Actinomycetes</taxon>
        <taxon>Kineosporiales</taxon>
        <taxon>Kineosporiaceae</taxon>
        <taxon>Quadrisphaera</taxon>
    </lineage>
</organism>
<evidence type="ECO:0000313" key="2">
    <source>
        <dbReference type="EMBL" id="TXR51607.1"/>
    </source>
</evidence>
<feature type="transmembrane region" description="Helical" evidence="1">
    <location>
        <begin position="91"/>
        <end position="111"/>
    </location>
</feature>
<comment type="caution">
    <text evidence="2">The sequence shown here is derived from an EMBL/GenBank/DDBJ whole genome shotgun (WGS) entry which is preliminary data.</text>
</comment>
<keyword evidence="3" id="KW-1185">Reference proteome</keyword>
<dbReference type="OrthoDB" id="3216929at2"/>
<feature type="transmembrane region" description="Helical" evidence="1">
    <location>
        <begin position="62"/>
        <end position="85"/>
    </location>
</feature>
<accession>A0A5C8Z234</accession>
<dbReference type="EMBL" id="VKAC01000020">
    <property type="protein sequence ID" value="TXR51607.1"/>
    <property type="molecule type" value="Genomic_DNA"/>
</dbReference>
<evidence type="ECO:0000313" key="3">
    <source>
        <dbReference type="Proteomes" id="UP000321234"/>
    </source>
</evidence>
<name>A0A5C8Z234_9ACTN</name>
<dbReference type="RefSeq" id="WP_147928509.1">
    <property type="nucleotide sequence ID" value="NZ_VKAC01000020.1"/>
</dbReference>
<dbReference type="InterPro" id="IPR009937">
    <property type="entry name" value="Phage_holin_3_6"/>
</dbReference>
<dbReference type="AlphaFoldDB" id="A0A5C8Z234"/>
<reference evidence="2 3" key="1">
    <citation type="submission" date="2019-07" db="EMBL/GenBank/DDBJ databases">
        <title>Quadrisphaera sp. strain DD2A genome sequencing and assembly.</title>
        <authorList>
            <person name="Kim I."/>
        </authorList>
    </citation>
    <scope>NUCLEOTIDE SEQUENCE [LARGE SCALE GENOMIC DNA]</scope>
    <source>
        <strain evidence="2 3">DD2A</strain>
    </source>
</reference>
<dbReference type="Proteomes" id="UP000321234">
    <property type="component" value="Unassembled WGS sequence"/>
</dbReference>
<keyword evidence="1" id="KW-0812">Transmembrane</keyword>
<sequence length="146" mass="14918">MSHAPDLGSSAAPGAGAGQREGLGELFSSVTEDLSTLVRQEIALAKAEATQSGKRAGKGAGLLAGAGVSGHFVLLFLSVAAWWGLGEVIGRGWSALVVAAVWAVVAAVLAVRGRSELRAVRGLPDTTSTLQKVPSALKGHEEENHR</sequence>
<proteinExistence type="predicted"/>
<dbReference type="Pfam" id="PF07332">
    <property type="entry name" value="Phage_holin_3_6"/>
    <property type="match status" value="1"/>
</dbReference>